<proteinExistence type="predicted"/>
<gene>
    <name evidence="2" type="ORF">CE91St12_18090</name>
</gene>
<dbReference type="Proteomes" id="UP001055048">
    <property type="component" value="Unassembled WGS sequence"/>
</dbReference>
<dbReference type="AlphaFoldDB" id="A0AA37NC56"/>
<dbReference type="PANTHER" id="PTHR35149">
    <property type="entry name" value="SLL5132 PROTEIN"/>
    <property type="match status" value="1"/>
</dbReference>
<evidence type="ECO:0000313" key="2">
    <source>
        <dbReference type="EMBL" id="GKH13599.1"/>
    </source>
</evidence>
<organism evidence="2 3">
    <name type="scientific">Bacteroides uniformis</name>
    <dbReference type="NCBI Taxonomy" id="820"/>
    <lineage>
        <taxon>Bacteria</taxon>
        <taxon>Pseudomonadati</taxon>
        <taxon>Bacteroidota</taxon>
        <taxon>Bacteroidia</taxon>
        <taxon>Bacteroidales</taxon>
        <taxon>Bacteroidaceae</taxon>
        <taxon>Bacteroides</taxon>
    </lineage>
</organism>
<accession>A0AA37NC56</accession>
<dbReference type="EMBL" id="BQNL01000001">
    <property type="protein sequence ID" value="GKH13599.1"/>
    <property type="molecule type" value="Genomic_DNA"/>
</dbReference>
<sequence>MINNKKYMISLTAEQKNLEGMYCSSTEQYIIPQYQRPYSWTFDQCSELFRDIMSAYDDNDSYFLGNIILARSKDFDLTGLSYIVDGQQRLITVWTLIKVLSLLLPDVNTLRSSLSVTPWQGDKNEPKIKSMIFENQDDKAIDAVFHVEKDELTKRYNELIQKYSSLKEEKCNSQIEASLLYFYEQIKNSNKLNNEAALMKFAQFLMKRVTMLPIVQTASNTAEATDKALTIFETINNRGLDLEDADIFKARLYDSAYDEQHKEEFINMWVDFKAECNRLKLSIDDVFRYYSHIIRGKQGITTSEKRLRDFFTNEPFSPLSNSSYDEVLSNLNKILQVIQYLKKETNNGGITEPGSWLQIINEYTNQYPIYAIVTYVYNHETETEVGKTKFVNFLKSLVRYCLYTGSTSSVKFGIYPIIKTISYQDSIDENYPIEDITIETFNHLGRLKNAFALLTYLLETKQAFPQKYTVDKIVNLRDEDLLGEDWIYNNLNDICNSIGNLVVLDIPKRYNTINNKKEYYATSNNYYVNQIFTTNTFGYNDWKKRDIHMKNLLIDFFKKKM</sequence>
<protein>
    <recommendedName>
        <fullName evidence="1">GmrSD restriction endonucleases N-terminal domain-containing protein</fullName>
    </recommendedName>
</protein>
<evidence type="ECO:0000313" key="3">
    <source>
        <dbReference type="Proteomes" id="UP001055048"/>
    </source>
</evidence>
<dbReference type="InterPro" id="IPR004919">
    <property type="entry name" value="GmrSD_N"/>
</dbReference>
<name>A0AA37NC56_BACUN</name>
<dbReference type="PANTHER" id="PTHR35149:SF1">
    <property type="entry name" value="DUF5655 DOMAIN-CONTAINING PROTEIN"/>
    <property type="match status" value="1"/>
</dbReference>
<evidence type="ECO:0000259" key="1">
    <source>
        <dbReference type="Pfam" id="PF03235"/>
    </source>
</evidence>
<reference evidence="2" key="1">
    <citation type="submission" date="2022-01" db="EMBL/GenBank/DDBJ databases">
        <title>Novel bile acid biosynthetic pathways are enriched in the microbiome of centenarians.</title>
        <authorList>
            <person name="Sato Y."/>
            <person name="Atarashi K."/>
            <person name="Plichta R.D."/>
            <person name="Arai Y."/>
            <person name="Sasajima S."/>
            <person name="Kearney M.S."/>
            <person name="Suda W."/>
            <person name="Takeshita K."/>
            <person name="Sasaki T."/>
            <person name="Okamoto S."/>
            <person name="Skelly N.A."/>
            <person name="Okamura Y."/>
            <person name="Vlamakis H."/>
            <person name="Li Y."/>
            <person name="Tanoue T."/>
            <person name="Takei H."/>
            <person name="Nittono H."/>
            <person name="Narushima S."/>
            <person name="Irie J."/>
            <person name="Itoh H."/>
            <person name="Moriya K."/>
            <person name="Sugiura Y."/>
            <person name="Suematsu M."/>
            <person name="Moritoki N."/>
            <person name="Shibata S."/>
            <person name="Littman R.D."/>
            <person name="Fischbach A.M."/>
            <person name="Uwamino Y."/>
            <person name="Inoue T."/>
            <person name="Honda A."/>
            <person name="Hattori M."/>
            <person name="Murai T."/>
            <person name="Xavier J.R."/>
            <person name="Hirose N."/>
            <person name="Honda K."/>
        </authorList>
    </citation>
    <scope>NUCLEOTIDE SEQUENCE</scope>
    <source>
        <strain evidence="2">CE91-St12</strain>
    </source>
</reference>
<feature type="domain" description="GmrSD restriction endonucleases N-terminal" evidence="1">
    <location>
        <begin position="20"/>
        <end position="252"/>
    </location>
</feature>
<comment type="caution">
    <text evidence="2">The sequence shown here is derived from an EMBL/GenBank/DDBJ whole genome shotgun (WGS) entry which is preliminary data.</text>
</comment>
<dbReference type="Pfam" id="PF03235">
    <property type="entry name" value="GmrSD_N"/>
    <property type="match status" value="1"/>
</dbReference>